<sequence>MRATAATPRRVVRRIEVCGTVQGVGYRPFVYRLGRELGLDGWVRNDGGLVVVEAAGPADAMRRLSARLHTDAPPQARVDQVRIGVPAGDSPAPGSGFHVARSAEPPRRSARDRPGLVPPDLATCDACLAELFDPHDRRHRYPFVNCTDCGPRATIVDGLPYDRARTTMRRFAMCRACAAEYGTPTDRRFHAEPIACPACGPTLTWQPSGGQDGHDAGKHREEALRAAVALVRDGGIVAVKGIGGYQLVCDATDEAAVARLRARKHRPAKPFAVMVADLAAAARLAPVAPAEAALLASVPRPVVLLTAHPDHPLAAAVAPGTDLLGLFLPAAPLHHLLLHDLARPLVVTSGNIADEPIAIDDADAADRLAGVADGFLSHDREIRVRYDDSVARVVAGRPSVLRRARGYAPDPLDLPVAATEPLLAVGAQLKHTFTLARGAVAIVGPHTGDLQQQDTMTSFTEHLAHLSRITGIEPAVVVHDLHPGYLSTQYATTIPAPRRIGVQHHHAHVASCAAEHGITGRYLGVAYDGLGLGDDGTLWGGEVLLADLRSYRRLARFGRAPLPGGAAAVRRPARMALGYLFGGEPFDETSLARAELLAAPLLRRLPPSEVATVRRMVAAGVNCPTASSAGRLFDAVAALLGVRDDAGYEGEAAVALEACAAGHAGAAPLPWRLATRDDLVVYDPAPTLLTLLEALHDGTGAGLLAAAFHATIAAMTVAVCSDAAAEHGTSTVCLSGGVMQNRLLVEALVAGLSAAGLTALVNERVPANDGGISYGQAAVAAAQLRGG</sequence>
<feature type="region of interest" description="Disordered" evidence="10">
    <location>
        <begin position="86"/>
        <end position="115"/>
    </location>
</feature>
<dbReference type="Gene3D" id="3.30.110.120">
    <property type="match status" value="1"/>
</dbReference>
<keyword evidence="9" id="KW-0378">Hydrolase</keyword>
<dbReference type="RefSeq" id="WP_380120781.1">
    <property type="nucleotide sequence ID" value="NZ_JBHSIU010000041.1"/>
</dbReference>
<dbReference type="InterPro" id="IPR017945">
    <property type="entry name" value="DHBP_synth_RibB-like_a/b_dom"/>
</dbReference>
<gene>
    <name evidence="13" type="primary">hypF</name>
    <name evidence="13" type="ORF">ACFPIJ_32780</name>
</gene>
<dbReference type="Pfam" id="PF00708">
    <property type="entry name" value="Acylphosphatase"/>
    <property type="match status" value="1"/>
</dbReference>
<dbReference type="PANTHER" id="PTHR42959:SF1">
    <property type="entry name" value="CARBAMOYLTRANSFERASE HYPF"/>
    <property type="match status" value="1"/>
</dbReference>
<dbReference type="InterPro" id="IPR001792">
    <property type="entry name" value="Acylphosphatase-like_dom"/>
</dbReference>
<dbReference type="Gene3D" id="3.30.420.40">
    <property type="match status" value="1"/>
</dbReference>
<evidence type="ECO:0000256" key="7">
    <source>
        <dbReference type="ARBA" id="ARBA00048220"/>
    </source>
</evidence>
<dbReference type="EC" id="6.2.-.-" evidence="8"/>
<keyword evidence="4" id="KW-0479">Metal-binding</keyword>
<feature type="active site" evidence="9">
    <location>
        <position position="27"/>
    </location>
</feature>
<dbReference type="NCBIfam" id="TIGR00143">
    <property type="entry name" value="hypF"/>
    <property type="match status" value="1"/>
</dbReference>
<dbReference type="PANTHER" id="PTHR42959">
    <property type="entry name" value="CARBAMOYLTRANSFERASE"/>
    <property type="match status" value="1"/>
</dbReference>
<evidence type="ECO:0000313" key="14">
    <source>
        <dbReference type="Proteomes" id="UP001595912"/>
    </source>
</evidence>
<comment type="similarity">
    <text evidence="2 8">Belongs to the carbamoyltransferase HypF family.</text>
</comment>
<dbReference type="InterPro" id="IPR055128">
    <property type="entry name" value="HypF_C_2"/>
</dbReference>
<dbReference type="Pfam" id="PF22521">
    <property type="entry name" value="HypF_C_2"/>
    <property type="match status" value="1"/>
</dbReference>
<comment type="pathway">
    <text evidence="1">Protein modification; [NiFe] hydrogenase maturation.</text>
</comment>
<dbReference type="PROSITE" id="PS51160">
    <property type="entry name" value="ACYLPHOSPHATASE_3"/>
    <property type="match status" value="1"/>
</dbReference>
<evidence type="ECO:0000256" key="1">
    <source>
        <dbReference type="ARBA" id="ARBA00004711"/>
    </source>
</evidence>
<organism evidence="13 14">
    <name type="scientific">Dactylosporangium cerinum</name>
    <dbReference type="NCBI Taxonomy" id="1434730"/>
    <lineage>
        <taxon>Bacteria</taxon>
        <taxon>Bacillati</taxon>
        <taxon>Actinomycetota</taxon>
        <taxon>Actinomycetes</taxon>
        <taxon>Micromonosporales</taxon>
        <taxon>Micromonosporaceae</taxon>
        <taxon>Dactylosporangium</taxon>
    </lineage>
</organism>
<feature type="compositionally biased region" description="Basic and acidic residues" evidence="10">
    <location>
        <begin position="104"/>
        <end position="114"/>
    </location>
</feature>
<keyword evidence="5" id="KW-0863">Zinc-finger</keyword>
<dbReference type="Gene3D" id="3.30.420.360">
    <property type="match status" value="1"/>
</dbReference>
<dbReference type="Pfam" id="PF17788">
    <property type="entry name" value="HypF_C"/>
    <property type="match status" value="1"/>
</dbReference>
<proteinExistence type="inferred from homology"/>
<dbReference type="InterPro" id="IPR006070">
    <property type="entry name" value="Sua5-like_dom"/>
</dbReference>
<keyword evidence="14" id="KW-1185">Reference proteome</keyword>
<evidence type="ECO:0000313" key="13">
    <source>
        <dbReference type="EMBL" id="MFC5002596.1"/>
    </source>
</evidence>
<comment type="caution">
    <text evidence="13">The sequence shown here is derived from an EMBL/GenBank/DDBJ whole genome shotgun (WGS) entry which is preliminary data.</text>
</comment>
<dbReference type="InterPro" id="IPR036046">
    <property type="entry name" value="Acylphosphatase-like_dom_sf"/>
</dbReference>
<dbReference type="SUPFAM" id="SSF55821">
    <property type="entry name" value="YrdC/RibB"/>
    <property type="match status" value="1"/>
</dbReference>
<dbReference type="Pfam" id="PF07503">
    <property type="entry name" value="zf-HYPF"/>
    <property type="match status" value="2"/>
</dbReference>
<keyword evidence="6" id="KW-0862">Zinc</keyword>
<protein>
    <recommendedName>
        <fullName evidence="8">Carbamoyltransferase</fullName>
        <ecNumber evidence="8">6.2.-.-</ecNumber>
    </recommendedName>
</protein>
<feature type="active site" evidence="9">
    <location>
        <position position="45"/>
    </location>
</feature>
<evidence type="ECO:0000256" key="8">
    <source>
        <dbReference type="PIRNR" id="PIRNR006256"/>
    </source>
</evidence>
<dbReference type="Proteomes" id="UP001595912">
    <property type="component" value="Unassembled WGS sequence"/>
</dbReference>
<dbReference type="Pfam" id="PF01300">
    <property type="entry name" value="Sua5_yciO_yrdC"/>
    <property type="match status" value="1"/>
</dbReference>
<reference evidence="14" key="1">
    <citation type="journal article" date="2019" name="Int. J. Syst. Evol. Microbiol.">
        <title>The Global Catalogue of Microorganisms (GCM) 10K type strain sequencing project: providing services to taxonomists for standard genome sequencing and annotation.</title>
        <authorList>
            <consortium name="The Broad Institute Genomics Platform"/>
            <consortium name="The Broad Institute Genome Sequencing Center for Infectious Disease"/>
            <person name="Wu L."/>
            <person name="Ma J."/>
        </authorList>
    </citation>
    <scope>NUCLEOTIDE SEQUENCE [LARGE SCALE GENOMIC DNA]</scope>
    <source>
        <strain evidence="14">CGMCC 4.7152</strain>
    </source>
</reference>
<dbReference type="InterPro" id="IPR011125">
    <property type="entry name" value="Znf_HypF"/>
</dbReference>
<dbReference type="InterPro" id="IPR004421">
    <property type="entry name" value="Carbamoyltransferase_HypF"/>
</dbReference>
<evidence type="ECO:0000256" key="4">
    <source>
        <dbReference type="ARBA" id="ARBA00022723"/>
    </source>
</evidence>
<comment type="catalytic activity">
    <reaction evidence="7">
        <text>C-terminal L-cysteinyl-[HypE protein] + carbamoyl phosphate + ATP + H2O = C-terminal S-carboxamide-L-cysteinyl-[HypE protein] + AMP + phosphate + diphosphate + H(+)</text>
        <dbReference type="Rhea" id="RHEA:55636"/>
        <dbReference type="Rhea" id="RHEA-COMP:14247"/>
        <dbReference type="Rhea" id="RHEA-COMP:14392"/>
        <dbReference type="ChEBI" id="CHEBI:15377"/>
        <dbReference type="ChEBI" id="CHEBI:15378"/>
        <dbReference type="ChEBI" id="CHEBI:30616"/>
        <dbReference type="ChEBI" id="CHEBI:33019"/>
        <dbReference type="ChEBI" id="CHEBI:43474"/>
        <dbReference type="ChEBI" id="CHEBI:58228"/>
        <dbReference type="ChEBI" id="CHEBI:76913"/>
        <dbReference type="ChEBI" id="CHEBI:139126"/>
        <dbReference type="ChEBI" id="CHEBI:456215"/>
    </reaction>
</comment>
<dbReference type="SUPFAM" id="SSF54975">
    <property type="entry name" value="Acylphosphatase/BLUF domain-like"/>
    <property type="match status" value="1"/>
</dbReference>
<evidence type="ECO:0000256" key="10">
    <source>
        <dbReference type="SAM" id="MobiDB-lite"/>
    </source>
</evidence>
<dbReference type="InterPro" id="IPR051060">
    <property type="entry name" value="Carbamoyltrans_HypF-like"/>
</dbReference>
<evidence type="ECO:0000256" key="2">
    <source>
        <dbReference type="ARBA" id="ARBA00008097"/>
    </source>
</evidence>
<dbReference type="Gene3D" id="3.90.870.50">
    <property type="match status" value="1"/>
</dbReference>
<evidence type="ECO:0000256" key="9">
    <source>
        <dbReference type="PROSITE-ProRule" id="PRU00520"/>
    </source>
</evidence>
<comment type="catalytic activity">
    <reaction evidence="9">
        <text>an acyl phosphate + H2O = a carboxylate + phosphate + H(+)</text>
        <dbReference type="Rhea" id="RHEA:14965"/>
        <dbReference type="ChEBI" id="CHEBI:15377"/>
        <dbReference type="ChEBI" id="CHEBI:15378"/>
        <dbReference type="ChEBI" id="CHEBI:29067"/>
        <dbReference type="ChEBI" id="CHEBI:43474"/>
        <dbReference type="ChEBI" id="CHEBI:59918"/>
        <dbReference type="EC" id="3.6.1.7"/>
    </reaction>
</comment>
<dbReference type="GO" id="GO:0016874">
    <property type="term" value="F:ligase activity"/>
    <property type="evidence" value="ECO:0007669"/>
    <property type="project" value="UniProtKB-KW"/>
</dbReference>
<keyword evidence="3 13" id="KW-0436">Ligase</keyword>
<dbReference type="InterPro" id="IPR041440">
    <property type="entry name" value="HypF_C"/>
</dbReference>
<feature type="domain" description="YrdC-like" evidence="12">
    <location>
        <begin position="221"/>
        <end position="406"/>
    </location>
</feature>
<dbReference type="EMBL" id="JBHSIU010000041">
    <property type="protein sequence ID" value="MFC5002596.1"/>
    <property type="molecule type" value="Genomic_DNA"/>
</dbReference>
<dbReference type="PROSITE" id="PS51163">
    <property type="entry name" value="YRDC"/>
    <property type="match status" value="1"/>
</dbReference>
<evidence type="ECO:0000256" key="5">
    <source>
        <dbReference type="ARBA" id="ARBA00022771"/>
    </source>
</evidence>
<evidence type="ECO:0000256" key="6">
    <source>
        <dbReference type="ARBA" id="ARBA00022833"/>
    </source>
</evidence>
<evidence type="ECO:0000256" key="3">
    <source>
        <dbReference type="ARBA" id="ARBA00022598"/>
    </source>
</evidence>
<feature type="domain" description="Acylphosphatase-like" evidence="11">
    <location>
        <begin position="12"/>
        <end position="101"/>
    </location>
</feature>
<evidence type="ECO:0000259" key="11">
    <source>
        <dbReference type="PROSITE" id="PS51160"/>
    </source>
</evidence>
<name>A0ABV9W6A0_9ACTN</name>
<dbReference type="PIRSF" id="PIRSF006256">
    <property type="entry name" value="CMPcnvr_hdrg_mat"/>
    <property type="match status" value="1"/>
</dbReference>
<evidence type="ECO:0000259" key="12">
    <source>
        <dbReference type="PROSITE" id="PS51163"/>
    </source>
</evidence>
<accession>A0ABV9W6A0</accession>